<keyword evidence="3" id="KW-1185">Reference proteome</keyword>
<dbReference type="Pfam" id="PF08922">
    <property type="entry name" value="DUF1905"/>
    <property type="match status" value="1"/>
</dbReference>
<dbReference type="Pfam" id="PF22036">
    <property type="entry name" value="MoaF_like"/>
    <property type="match status" value="1"/>
</dbReference>
<dbReference type="InterPro" id="IPR012674">
    <property type="entry name" value="Calycin"/>
</dbReference>
<dbReference type="InterPro" id="IPR053892">
    <property type="entry name" value="MoaF-like"/>
</dbReference>
<dbReference type="InterPro" id="IPR037079">
    <property type="entry name" value="AF2212/PG0164-like_sf"/>
</dbReference>
<dbReference type="Gene3D" id="2.40.30.100">
    <property type="entry name" value="AF2212/PG0164-like"/>
    <property type="match status" value="1"/>
</dbReference>
<comment type="caution">
    <text evidence="2">The sequence shown here is derived from an EMBL/GenBank/DDBJ whole genome shotgun (WGS) entry which is preliminary data.</text>
</comment>
<organism evidence="2 3">
    <name type="scientific">Alloalcanivorax profundimaris</name>
    <dbReference type="NCBI Taxonomy" id="2735259"/>
    <lineage>
        <taxon>Bacteria</taxon>
        <taxon>Pseudomonadati</taxon>
        <taxon>Pseudomonadota</taxon>
        <taxon>Gammaproteobacteria</taxon>
        <taxon>Oceanospirillales</taxon>
        <taxon>Alcanivoracaceae</taxon>
        <taxon>Alloalcanivorax</taxon>
    </lineage>
</organism>
<name>A0ABS0AU34_9GAMM</name>
<evidence type="ECO:0000259" key="1">
    <source>
        <dbReference type="Pfam" id="PF22036"/>
    </source>
</evidence>
<protein>
    <recommendedName>
        <fullName evidence="1">MoaF-like domain-containing protein</fullName>
    </recommendedName>
</protein>
<accession>A0ABS0AU34</accession>
<dbReference type="SUPFAM" id="SSF141694">
    <property type="entry name" value="AF2212/PG0164-like"/>
    <property type="match status" value="1"/>
</dbReference>
<dbReference type="RefSeq" id="WP_194865815.1">
    <property type="nucleotide sequence ID" value="NZ_ARXX01000052.1"/>
</dbReference>
<sequence length="292" mass="31894">MAKNDKTARFSALLRRPKKPGDGEAWLFVVLPKDASALLPRRGRTSVDGALNGAPFAALMLEPDGNKSHWMRIDSSLLNAAHAAPGDVVELEIRPVAQEPEPDVPADLREALRGSPRSQATWDATTTLARVDWVHWVVSAKQAKTRAKRINDACDKLAAGEKRVCCFDPSGFYSKALSAPESTDQPLTRGLVLDIRFPRFTPRLTFLSERSLSLRILDGDNQGFTDTVDYEAVPLRDGLVMLSWQENIGTTVVHVLDFTADTAHTVVTPEKGGFLRLTGEIEVIAGRTSAAP</sequence>
<dbReference type="InterPro" id="IPR015018">
    <property type="entry name" value="DUF1905"/>
</dbReference>
<dbReference type="Gene3D" id="2.40.128.20">
    <property type="match status" value="1"/>
</dbReference>
<evidence type="ECO:0000313" key="3">
    <source>
        <dbReference type="Proteomes" id="UP000662703"/>
    </source>
</evidence>
<proteinExistence type="predicted"/>
<gene>
    <name evidence="2" type="ORF">Y5W_02936</name>
</gene>
<dbReference type="Proteomes" id="UP000662703">
    <property type="component" value="Unassembled WGS sequence"/>
</dbReference>
<reference evidence="2 3" key="1">
    <citation type="submission" date="2012-09" db="EMBL/GenBank/DDBJ databases">
        <title>Genome Sequence of alkane-degrading Bacterium Alcanivorax sp. 521-1.</title>
        <authorList>
            <person name="Lai Q."/>
            <person name="Shao Z."/>
        </authorList>
    </citation>
    <scope>NUCLEOTIDE SEQUENCE [LARGE SCALE GENOMIC DNA]</scope>
    <source>
        <strain evidence="2 3">521-1</strain>
    </source>
</reference>
<evidence type="ECO:0000313" key="2">
    <source>
        <dbReference type="EMBL" id="MBF5057642.1"/>
    </source>
</evidence>
<feature type="domain" description="MoaF-like" evidence="1">
    <location>
        <begin position="192"/>
        <end position="281"/>
    </location>
</feature>
<dbReference type="EMBL" id="ARXX01000052">
    <property type="protein sequence ID" value="MBF5057642.1"/>
    <property type="molecule type" value="Genomic_DNA"/>
</dbReference>
<dbReference type="Pfam" id="PF13376">
    <property type="entry name" value="OmdA"/>
    <property type="match status" value="1"/>
</dbReference>